<dbReference type="GO" id="GO:0046872">
    <property type="term" value="F:metal ion binding"/>
    <property type="evidence" value="ECO:0007669"/>
    <property type="project" value="UniProtKB-KW"/>
</dbReference>
<evidence type="ECO:0000256" key="1">
    <source>
        <dbReference type="ARBA" id="ARBA00010643"/>
    </source>
</evidence>
<dbReference type="EMBL" id="CP042905">
    <property type="protein sequence ID" value="QEE17495.2"/>
    <property type="molecule type" value="Genomic_DNA"/>
</dbReference>
<evidence type="ECO:0000256" key="4">
    <source>
        <dbReference type="ARBA" id="ARBA00023004"/>
    </source>
</evidence>
<keyword evidence="3" id="KW-0479">Metal-binding</keyword>
<evidence type="ECO:0000256" key="5">
    <source>
        <dbReference type="ARBA" id="ARBA00023014"/>
    </source>
</evidence>
<evidence type="ECO:0000313" key="7">
    <source>
        <dbReference type="EMBL" id="QEE17495.2"/>
    </source>
</evidence>
<sequence>MSFEEFSKKKSSLIPLLQKIQENYGFLSADEMQKVSAYLEIPLSKVYGVATFYSQFRFRALGKFAISICHGTSCHVNGSVDIAQIFKDEFEIDEGGITPDGLVSLERVACLGCCSISPVIQINDKIYGHLNRKKVEKLIKKLKAGDL</sequence>
<keyword evidence="8" id="KW-1185">Reference proteome</keyword>
<dbReference type="Gene3D" id="3.40.30.10">
    <property type="entry name" value="Glutaredoxin"/>
    <property type="match status" value="1"/>
</dbReference>
<evidence type="ECO:0000256" key="3">
    <source>
        <dbReference type="ARBA" id="ARBA00022723"/>
    </source>
</evidence>
<dbReference type="InterPro" id="IPR041921">
    <property type="entry name" value="NuoE_N"/>
</dbReference>
<evidence type="ECO:0000256" key="6">
    <source>
        <dbReference type="ARBA" id="ARBA00034078"/>
    </source>
</evidence>
<dbReference type="Gene3D" id="1.10.10.1590">
    <property type="entry name" value="NADH-quinone oxidoreductase subunit E"/>
    <property type="match status" value="1"/>
</dbReference>
<dbReference type="Proteomes" id="UP000321408">
    <property type="component" value="Chromosome"/>
</dbReference>
<dbReference type="PIRSF" id="PIRSF000216">
    <property type="entry name" value="NADH_DH_24kDa"/>
    <property type="match status" value="1"/>
</dbReference>
<keyword evidence="4" id="KW-0408">Iron</keyword>
<reference evidence="7 8" key="2">
    <citation type="journal article" date="2024" name="Int. J. Syst. Evol. Microbiol.">
        <title>Promethearchaeum syntrophicum gen. nov., sp. nov., an anaerobic, obligately syntrophic archaeon, the first isolate of the lineage 'Asgard' archaea, and proposal of the new archaeal phylum Promethearchaeota phyl. nov. and kingdom Promethearchaeati regn. nov.</title>
        <authorList>
            <person name="Imachi H."/>
            <person name="Nobu M.K."/>
            <person name="Kato S."/>
            <person name="Takaki Y."/>
            <person name="Miyazaki M."/>
            <person name="Miyata M."/>
            <person name="Ogawara M."/>
            <person name="Saito Y."/>
            <person name="Sakai S."/>
            <person name="Tahara Y.O."/>
            <person name="Takano Y."/>
            <person name="Tasumi E."/>
            <person name="Uematsu K."/>
            <person name="Yoshimura T."/>
            <person name="Itoh T."/>
            <person name="Ohkuma M."/>
            <person name="Takai K."/>
        </authorList>
    </citation>
    <scope>NUCLEOTIDE SEQUENCE [LARGE SCALE GENOMIC DNA]</scope>
    <source>
        <strain evidence="7 8">MK-D1</strain>
    </source>
</reference>
<dbReference type="CDD" id="cd03064">
    <property type="entry name" value="TRX_Fd_NuoE"/>
    <property type="match status" value="1"/>
</dbReference>
<dbReference type="AlphaFoldDB" id="A0A5B9DEP0"/>
<dbReference type="GO" id="GO:0051537">
    <property type="term" value="F:2 iron, 2 sulfur cluster binding"/>
    <property type="evidence" value="ECO:0007669"/>
    <property type="project" value="UniProtKB-KW"/>
</dbReference>
<dbReference type="InterPro" id="IPR028431">
    <property type="entry name" value="NADP_DH_HndA-like"/>
</dbReference>
<dbReference type="KEGG" id="psyt:DSAG12_03332"/>
<name>A0A5B9DEP0_9ARCH</name>
<dbReference type="SUPFAM" id="SSF52833">
    <property type="entry name" value="Thioredoxin-like"/>
    <property type="match status" value="1"/>
</dbReference>
<evidence type="ECO:0000256" key="2">
    <source>
        <dbReference type="ARBA" id="ARBA00022714"/>
    </source>
</evidence>
<dbReference type="InterPro" id="IPR042128">
    <property type="entry name" value="NuoE_dom"/>
</dbReference>
<keyword evidence="2" id="KW-0001">2Fe-2S</keyword>
<proteinExistence type="inferred from homology"/>
<protein>
    <submittedName>
        <fullName evidence="7">NAD(P)H-dependent oxidoreductase subunit E</fullName>
    </submittedName>
</protein>
<gene>
    <name evidence="7" type="ORF">DSAG12_03332</name>
</gene>
<comment type="similarity">
    <text evidence="1">Belongs to the complex I 24 kDa subunit family.</text>
</comment>
<comment type="cofactor">
    <cofactor evidence="6">
        <name>[2Fe-2S] cluster</name>
        <dbReference type="ChEBI" id="CHEBI:190135"/>
    </cofactor>
</comment>
<organism evidence="7 8">
    <name type="scientific">Promethearchaeum syntrophicum</name>
    <dbReference type="NCBI Taxonomy" id="2594042"/>
    <lineage>
        <taxon>Archaea</taxon>
        <taxon>Promethearchaeati</taxon>
        <taxon>Promethearchaeota</taxon>
        <taxon>Promethearchaeia</taxon>
        <taxon>Promethearchaeales</taxon>
        <taxon>Promethearchaeaceae</taxon>
        <taxon>Promethearchaeum</taxon>
    </lineage>
</organism>
<accession>A0A5B9DEP0</accession>
<dbReference type="InterPro" id="IPR002023">
    <property type="entry name" value="NuoE-like"/>
</dbReference>
<dbReference type="InterPro" id="IPR036249">
    <property type="entry name" value="Thioredoxin-like_sf"/>
</dbReference>
<dbReference type="Pfam" id="PF01257">
    <property type="entry name" value="2Fe-2S_thioredx"/>
    <property type="match status" value="1"/>
</dbReference>
<dbReference type="FunFam" id="1.10.10.1590:FF:000001">
    <property type="entry name" value="NADH-quinone oxidoreductase subunit E"/>
    <property type="match status" value="1"/>
</dbReference>
<reference evidence="7 8" key="1">
    <citation type="journal article" date="2020" name="Nature">
        <title>Isolation of an archaeon at the prokaryote-eukaryote interface.</title>
        <authorList>
            <person name="Imachi H."/>
            <person name="Nobu M.K."/>
            <person name="Nakahara N."/>
            <person name="Morono Y."/>
            <person name="Ogawara M."/>
            <person name="Takaki Y."/>
            <person name="Takano Y."/>
            <person name="Uematsu K."/>
            <person name="Ikuta T."/>
            <person name="Ito M."/>
            <person name="Matsui Y."/>
            <person name="Miyazaki M."/>
            <person name="Murata K."/>
            <person name="Saito Y."/>
            <person name="Sakai S."/>
            <person name="Song C."/>
            <person name="Tasumi E."/>
            <person name="Yamanaka Y."/>
            <person name="Yamaguchi T."/>
            <person name="Kamagata Y."/>
            <person name="Tamaki H."/>
            <person name="Takai K."/>
        </authorList>
    </citation>
    <scope>NUCLEOTIDE SEQUENCE [LARGE SCALE GENOMIC DNA]</scope>
    <source>
        <strain evidence="7 8">MK-D1</strain>
    </source>
</reference>
<evidence type="ECO:0000313" key="8">
    <source>
        <dbReference type="Proteomes" id="UP000321408"/>
    </source>
</evidence>
<dbReference type="GO" id="GO:0016491">
    <property type="term" value="F:oxidoreductase activity"/>
    <property type="evidence" value="ECO:0007669"/>
    <property type="project" value="InterPro"/>
</dbReference>
<dbReference type="PANTHER" id="PTHR43342:SF1">
    <property type="entry name" value="BIFURCATING [FEFE] HYDROGENASE GAMMA SUBUNIT"/>
    <property type="match status" value="1"/>
</dbReference>
<keyword evidence="5" id="KW-0411">Iron-sulfur</keyword>
<dbReference type="PANTHER" id="PTHR43342">
    <property type="entry name" value="NADH-QUINONE OXIDOREDUCTASE, E SUBUNIT"/>
    <property type="match status" value="1"/>
</dbReference>